<organism evidence="9 10">
    <name type="scientific">Candidatus Limosilactobacillus merdavium</name>
    <dbReference type="NCBI Taxonomy" id="2838651"/>
    <lineage>
        <taxon>Bacteria</taxon>
        <taxon>Bacillati</taxon>
        <taxon>Bacillota</taxon>
        <taxon>Bacilli</taxon>
        <taxon>Lactobacillales</taxon>
        <taxon>Lactobacillaceae</taxon>
        <taxon>Limosilactobacillus</taxon>
    </lineage>
</organism>
<evidence type="ECO:0000256" key="1">
    <source>
        <dbReference type="ARBA" id="ARBA00004651"/>
    </source>
</evidence>
<feature type="transmembrane region" description="Helical" evidence="7">
    <location>
        <begin position="270"/>
        <end position="289"/>
    </location>
</feature>
<keyword evidence="5 7" id="KW-1133">Transmembrane helix</keyword>
<keyword evidence="3" id="KW-1003">Cell membrane</keyword>
<evidence type="ECO:0000313" key="10">
    <source>
        <dbReference type="Proteomes" id="UP000824180"/>
    </source>
</evidence>
<feature type="transmembrane region" description="Helical" evidence="7">
    <location>
        <begin position="67"/>
        <end position="84"/>
    </location>
</feature>
<keyword evidence="4 7" id="KW-0812">Transmembrane</keyword>
<dbReference type="PANTHER" id="PTHR42920">
    <property type="entry name" value="OS03G0707200 PROTEIN-RELATED"/>
    <property type="match status" value="1"/>
</dbReference>
<proteinExistence type="inferred from homology"/>
<dbReference type="InterPro" id="IPR000620">
    <property type="entry name" value="EamA_dom"/>
</dbReference>
<reference evidence="9" key="2">
    <citation type="submission" date="2021-04" db="EMBL/GenBank/DDBJ databases">
        <authorList>
            <person name="Gilroy R."/>
        </authorList>
    </citation>
    <scope>NUCLEOTIDE SEQUENCE</scope>
    <source>
        <strain evidence="9">876</strain>
    </source>
</reference>
<comment type="subcellular location">
    <subcellularLocation>
        <location evidence="1">Cell membrane</location>
        <topology evidence="1">Multi-pass membrane protein</topology>
    </subcellularLocation>
</comment>
<evidence type="ECO:0000256" key="2">
    <source>
        <dbReference type="ARBA" id="ARBA00007362"/>
    </source>
</evidence>
<dbReference type="InterPro" id="IPR037185">
    <property type="entry name" value="EmrE-like"/>
</dbReference>
<feature type="transmembrane region" description="Helical" evidence="7">
    <location>
        <begin position="7"/>
        <end position="25"/>
    </location>
</feature>
<dbReference type="PANTHER" id="PTHR42920:SF5">
    <property type="entry name" value="EAMA DOMAIN-CONTAINING PROTEIN"/>
    <property type="match status" value="1"/>
</dbReference>
<feature type="transmembrane region" description="Helical" evidence="7">
    <location>
        <begin position="152"/>
        <end position="172"/>
    </location>
</feature>
<dbReference type="InterPro" id="IPR051258">
    <property type="entry name" value="Diverse_Substrate_Transporter"/>
</dbReference>
<gene>
    <name evidence="9" type="ORF">H9843_05570</name>
</gene>
<dbReference type="AlphaFoldDB" id="A0A9E2NVE2"/>
<evidence type="ECO:0000256" key="4">
    <source>
        <dbReference type="ARBA" id="ARBA00022692"/>
    </source>
</evidence>
<name>A0A9E2NVE2_9LACO</name>
<keyword evidence="6 7" id="KW-0472">Membrane</keyword>
<dbReference type="SUPFAM" id="SSF103481">
    <property type="entry name" value="Multidrug resistance efflux transporter EmrE"/>
    <property type="match status" value="2"/>
</dbReference>
<feature type="transmembrane region" description="Helical" evidence="7">
    <location>
        <begin position="210"/>
        <end position="231"/>
    </location>
</feature>
<feature type="transmembrane region" description="Helical" evidence="7">
    <location>
        <begin position="121"/>
        <end position="140"/>
    </location>
</feature>
<protein>
    <submittedName>
        <fullName evidence="9">DMT family transporter</fullName>
    </submittedName>
</protein>
<feature type="domain" description="EamA" evidence="8">
    <location>
        <begin position="8"/>
        <end position="138"/>
    </location>
</feature>
<dbReference type="Pfam" id="PF00892">
    <property type="entry name" value="EamA"/>
    <property type="match status" value="2"/>
</dbReference>
<feature type="transmembrane region" description="Helical" evidence="7">
    <location>
        <begin position="37"/>
        <end position="55"/>
    </location>
</feature>
<dbReference type="EMBL" id="JAHLFK010000058">
    <property type="protein sequence ID" value="MBU3830342.1"/>
    <property type="molecule type" value="Genomic_DNA"/>
</dbReference>
<evidence type="ECO:0000259" key="8">
    <source>
        <dbReference type="Pfam" id="PF00892"/>
    </source>
</evidence>
<feature type="transmembrane region" description="Helical" evidence="7">
    <location>
        <begin position="179"/>
        <end position="198"/>
    </location>
</feature>
<evidence type="ECO:0000256" key="5">
    <source>
        <dbReference type="ARBA" id="ARBA00022989"/>
    </source>
</evidence>
<feature type="domain" description="EamA" evidence="8">
    <location>
        <begin position="149"/>
        <end position="284"/>
    </location>
</feature>
<feature type="transmembrane region" description="Helical" evidence="7">
    <location>
        <begin position="96"/>
        <end position="114"/>
    </location>
</feature>
<dbReference type="Proteomes" id="UP000824180">
    <property type="component" value="Unassembled WGS sequence"/>
</dbReference>
<evidence type="ECO:0000256" key="6">
    <source>
        <dbReference type="ARBA" id="ARBA00023136"/>
    </source>
</evidence>
<evidence type="ECO:0000313" key="9">
    <source>
        <dbReference type="EMBL" id="MBU3830342.1"/>
    </source>
</evidence>
<evidence type="ECO:0000256" key="3">
    <source>
        <dbReference type="ARBA" id="ARBA00022475"/>
    </source>
</evidence>
<comment type="caution">
    <text evidence="9">The sequence shown here is derived from an EMBL/GenBank/DDBJ whole genome shotgun (WGS) entry which is preliminary data.</text>
</comment>
<comment type="similarity">
    <text evidence="2">Belongs to the EamA transporter family.</text>
</comment>
<feature type="transmembrane region" description="Helical" evidence="7">
    <location>
        <begin position="243"/>
        <end position="264"/>
    </location>
</feature>
<reference evidence="9" key="1">
    <citation type="journal article" date="2021" name="PeerJ">
        <title>Extensive microbial diversity within the chicken gut microbiome revealed by metagenomics and culture.</title>
        <authorList>
            <person name="Gilroy R."/>
            <person name="Ravi A."/>
            <person name="Getino M."/>
            <person name="Pursley I."/>
            <person name="Horton D.L."/>
            <person name="Alikhan N.F."/>
            <person name="Baker D."/>
            <person name="Gharbi K."/>
            <person name="Hall N."/>
            <person name="Watson M."/>
            <person name="Adriaenssens E.M."/>
            <person name="Foster-Nyarko E."/>
            <person name="Jarju S."/>
            <person name="Secka A."/>
            <person name="Antonio M."/>
            <person name="Oren A."/>
            <person name="Chaudhuri R.R."/>
            <person name="La Ragione R."/>
            <person name="Hildebrand F."/>
            <person name="Pallen M.J."/>
        </authorList>
    </citation>
    <scope>NUCLEOTIDE SEQUENCE</scope>
    <source>
        <strain evidence="9">876</strain>
    </source>
</reference>
<sequence length="298" mass="33070">MKFSKSTANLLLVFVTILWGSTYIFNKMVVNAGMQSGTINAVRGAMCVVGGIILFHRQLKQANWFDIKVGLIVGLVNFCGYYLRTFGLRYTTPAKSSFITVTYVILTPLVLWLFWHERPKLKIIFAIPLSLAGMAILTGITSNNWSLQIGDLITFLSAFFWAFQIIIFGKYASRASNPWIIITLIGLVQVICGTPLALTMERQSLAHINWLQALIPLAIIAIVITFAARGIQIKAQRYTDATTASLILMSESFFATLISALLGYDKLTPQLLIGGILIILANVIMQIDFKKPELKADI</sequence>
<accession>A0A9E2NVE2</accession>
<dbReference type="GO" id="GO:0005886">
    <property type="term" value="C:plasma membrane"/>
    <property type="evidence" value="ECO:0007669"/>
    <property type="project" value="UniProtKB-SubCell"/>
</dbReference>
<evidence type="ECO:0000256" key="7">
    <source>
        <dbReference type="SAM" id="Phobius"/>
    </source>
</evidence>